<reference evidence="1 2" key="1">
    <citation type="submission" date="2019-10" db="EMBL/GenBank/DDBJ databases">
        <authorList>
            <person name="Karimi E."/>
        </authorList>
    </citation>
    <scope>NUCLEOTIDE SEQUENCE [LARGE SCALE GENOMIC DNA]</scope>
    <source>
        <strain evidence="1">Bacillus sp. 348</strain>
    </source>
</reference>
<evidence type="ECO:0000313" key="2">
    <source>
        <dbReference type="Proteomes" id="UP000433089"/>
    </source>
</evidence>
<evidence type="ECO:0000313" key="1">
    <source>
        <dbReference type="EMBL" id="VXB52130.1"/>
    </source>
</evidence>
<name>A0A653RBK0_BACAB</name>
<gene>
    <name evidence="1" type="ORF">BACI348_40903</name>
</gene>
<protein>
    <submittedName>
        <fullName evidence="1">Uncharacterized protein</fullName>
    </submittedName>
</protein>
<sequence>MIMKKIMMMITTALLLGTILGMPVVQQTQADAKNEIVLLSSRGAGS</sequence>
<proteinExistence type="predicted"/>
<accession>A0A653RBK0</accession>
<dbReference type="AlphaFoldDB" id="A0A653RBK0"/>
<dbReference type="Proteomes" id="UP000433089">
    <property type="component" value="Unassembled WGS sequence"/>
</dbReference>
<dbReference type="EMBL" id="CABWLH010000009">
    <property type="protein sequence ID" value="VXB52130.1"/>
    <property type="molecule type" value="Genomic_DNA"/>
</dbReference>
<organism evidence="1 2">
    <name type="scientific">Bacillus altitudinis</name>
    <dbReference type="NCBI Taxonomy" id="293387"/>
    <lineage>
        <taxon>Bacteria</taxon>
        <taxon>Bacillati</taxon>
        <taxon>Bacillota</taxon>
        <taxon>Bacilli</taxon>
        <taxon>Bacillales</taxon>
        <taxon>Bacillaceae</taxon>
        <taxon>Bacillus</taxon>
    </lineage>
</organism>